<comment type="caution">
    <text evidence="3">The sequence shown here is derived from an EMBL/GenBank/DDBJ whole genome shotgun (WGS) entry which is preliminary data.</text>
</comment>
<dbReference type="EMBL" id="CAICTM010001229">
    <property type="protein sequence ID" value="CAB9521774.1"/>
    <property type="molecule type" value="Genomic_DNA"/>
</dbReference>
<keyword evidence="2" id="KW-0812">Transmembrane</keyword>
<accession>A0A9N8EMJ1</accession>
<feature type="transmembrane region" description="Helical" evidence="2">
    <location>
        <begin position="253"/>
        <end position="269"/>
    </location>
</feature>
<dbReference type="AlphaFoldDB" id="A0A9N8EMJ1"/>
<reference evidence="3" key="1">
    <citation type="submission" date="2020-06" db="EMBL/GenBank/DDBJ databases">
        <authorList>
            <consortium name="Plant Systems Biology data submission"/>
        </authorList>
    </citation>
    <scope>NUCLEOTIDE SEQUENCE</scope>
    <source>
        <strain evidence="3">D6</strain>
    </source>
</reference>
<gene>
    <name evidence="3" type="ORF">SEMRO_1231_G254610.1</name>
</gene>
<evidence type="ECO:0000313" key="3">
    <source>
        <dbReference type="EMBL" id="CAB9521774.1"/>
    </source>
</evidence>
<dbReference type="Proteomes" id="UP001153069">
    <property type="component" value="Unassembled WGS sequence"/>
</dbReference>
<keyword evidence="4" id="KW-1185">Reference proteome</keyword>
<sequence length="473" mass="52752">MAFTQCSPESTKGFGLVALLLTLLATMALDLHQLARTGRYSNQRQTFVIASIVHTTGILIILFRVGSAHDDKGAPNRHHKPPITTLTVSTHPVISDVTSAESEDIHHPEEDEEHDNKRKKKLYSGFHNNNKELEDASKYVSMGSSSGLGNSESYDDDNYQSKSFPCFCGLYLSLSFYIVIAFLLSTVLLMGSLDQQMMDSSSYRDNRESTKLARALFVSTYGFFLACTIMYYYNKCTTIFSESIPALFRNTNMHMGISLLVAIAAVALSRKAIEIQQQATTQLGTLYGTDDASSSTSSSGKNNSHKKLFIGEAWVNSATLVDNGEDVTCEATSDVLPVQLSVVYGGEWACPRNPYSYCEVTIQSEVECEDPEGGLSQEMSPEDYIYFRYHDYGVDDDDAYDTQQQPSFIYWNRPTEPIIGTCDGTCQAQSETWVEDQFRTYAQSTHALYLCAGVGLCFLLLPLWNRIRPMGRR</sequence>
<feature type="region of interest" description="Disordered" evidence="1">
    <location>
        <begin position="98"/>
        <end position="118"/>
    </location>
</feature>
<proteinExistence type="predicted"/>
<evidence type="ECO:0000256" key="1">
    <source>
        <dbReference type="SAM" id="MobiDB-lite"/>
    </source>
</evidence>
<feature type="transmembrane region" description="Helical" evidence="2">
    <location>
        <begin position="212"/>
        <end position="233"/>
    </location>
</feature>
<keyword evidence="2" id="KW-1133">Transmembrane helix</keyword>
<protein>
    <submittedName>
        <fullName evidence="3">Uncharacterized protein</fullName>
    </submittedName>
</protein>
<feature type="transmembrane region" description="Helical" evidence="2">
    <location>
        <begin position="170"/>
        <end position="191"/>
    </location>
</feature>
<evidence type="ECO:0000256" key="2">
    <source>
        <dbReference type="SAM" id="Phobius"/>
    </source>
</evidence>
<name>A0A9N8EMJ1_9STRA</name>
<feature type="transmembrane region" description="Helical" evidence="2">
    <location>
        <begin position="447"/>
        <end position="464"/>
    </location>
</feature>
<organism evidence="3 4">
    <name type="scientific">Seminavis robusta</name>
    <dbReference type="NCBI Taxonomy" id="568900"/>
    <lineage>
        <taxon>Eukaryota</taxon>
        <taxon>Sar</taxon>
        <taxon>Stramenopiles</taxon>
        <taxon>Ochrophyta</taxon>
        <taxon>Bacillariophyta</taxon>
        <taxon>Bacillariophyceae</taxon>
        <taxon>Bacillariophycidae</taxon>
        <taxon>Naviculales</taxon>
        <taxon>Naviculaceae</taxon>
        <taxon>Seminavis</taxon>
    </lineage>
</organism>
<keyword evidence="2" id="KW-0472">Membrane</keyword>
<evidence type="ECO:0000313" key="4">
    <source>
        <dbReference type="Proteomes" id="UP001153069"/>
    </source>
</evidence>